<comment type="similarity">
    <text evidence="1">Belongs to the peptidase C48 family.</text>
</comment>
<accession>A0A835UNV6</accession>
<evidence type="ECO:0000256" key="1">
    <source>
        <dbReference type="ARBA" id="ARBA00005234"/>
    </source>
</evidence>
<dbReference type="GO" id="GO:0005634">
    <property type="term" value="C:nucleus"/>
    <property type="evidence" value="ECO:0007669"/>
    <property type="project" value="TreeGrafter"/>
</dbReference>
<sequence length="831" mass="95272">MARKKATTVSSQQKENAVDDLCSGEVDTIANDVEFPQMQWRCYLSYFMITMGNWKIDDRKWALLRRNPFGKLVIDILQLEVNLELVDTLLGLWDEEHCGFLIGGSIIKFTADDVALITGLSNRGLKVVRKGGLKHDEQKIPFSRIYLNLTGIVRSLDKVISNREDPHPEEDRLFVQLMILFLWGTVLFPSASRTVPTYLSHYVEDLDAIGSYNWAEFLHLYLVKEINAKVKVLKKRNERESVVPGYISGLSFIVKVWFFEHVDFGEDSGPSNPDVSPRMLKWVKTSKFWQRKPLLDRLKEIVHAKILYRLLPDDDEHELLSQPCMEEVPSHGDCPCDNTRADQPLAGNYGVMGSGVGVEYHAIEQDVRESKDTIRGSKEETSEASELRRLNKVVDSLVHTVHLMHDHLERISDLENKVVKLETLAVLKGWELKEIINVTDDLCGCVDKHNNVEEDIKINKGKVDEQDDQLAENFYEVCMKGDVERILKSDLAACPSRNGIGKAKCHAVAAPQEDILHLKLSCIASGVKSGCNKHGKRKLPMTREHLLRKKKKKLLKKQASMPNTECPPMPEKETDVFINLEDYAGPTKPKKGLQSVSLSYVGRQLLPEDERTYLDAFCLKPMLRDQIVFFDQNIVIRRQSMLQYLLGGCTDEEIINAYAHILHERTNERFGKFESFLYLSPLFMGLYHNNLGSYKRLMKAVDKKSLEKVHFLFLPCHVSSSNHWMLLVCDSKKQKCTALDSLYDPRHREVAMEQNLILGEYLYHEHGFDIRCWSLEYKRACPQQDSGTLDCGVFVMKYMESLISSRGKIDFLAVDARLFRPQIAYNILRRA</sequence>
<dbReference type="Proteomes" id="UP000636800">
    <property type="component" value="Unassembled WGS sequence"/>
</dbReference>
<dbReference type="PANTHER" id="PTHR12606:SF1">
    <property type="entry name" value="UBIQUITIN-LIKE-SPECIFIC PROTEASE 1A"/>
    <property type="match status" value="1"/>
</dbReference>
<dbReference type="PANTHER" id="PTHR12606">
    <property type="entry name" value="SENTRIN/SUMO-SPECIFIC PROTEASE"/>
    <property type="match status" value="1"/>
</dbReference>
<evidence type="ECO:0000256" key="2">
    <source>
        <dbReference type="ARBA" id="ARBA00022670"/>
    </source>
</evidence>
<dbReference type="InterPro" id="IPR003653">
    <property type="entry name" value="Peptidase_C48_C"/>
</dbReference>
<evidence type="ECO:0000259" key="5">
    <source>
        <dbReference type="PROSITE" id="PS50600"/>
    </source>
</evidence>
<dbReference type="InterPro" id="IPR038765">
    <property type="entry name" value="Papain-like_cys_pep_sf"/>
</dbReference>
<evidence type="ECO:0000313" key="7">
    <source>
        <dbReference type="EMBL" id="KAG0469021.1"/>
    </source>
</evidence>
<dbReference type="EMBL" id="JADCNL010000009">
    <property type="protein sequence ID" value="KAG0467380.1"/>
    <property type="molecule type" value="Genomic_DNA"/>
</dbReference>
<evidence type="ECO:0000313" key="6">
    <source>
        <dbReference type="EMBL" id="KAG0467380.1"/>
    </source>
</evidence>
<evidence type="ECO:0000313" key="8">
    <source>
        <dbReference type="Proteomes" id="UP000636800"/>
    </source>
</evidence>
<dbReference type="AlphaFoldDB" id="A0A835UNV6"/>
<proteinExistence type="inferred from homology"/>
<evidence type="ECO:0000313" key="9">
    <source>
        <dbReference type="Proteomes" id="UP000639772"/>
    </source>
</evidence>
<keyword evidence="4" id="KW-0788">Thiol protease</keyword>
<dbReference type="SUPFAM" id="SSF54001">
    <property type="entry name" value="Cysteine proteinases"/>
    <property type="match status" value="1"/>
</dbReference>
<keyword evidence="8" id="KW-1185">Reference proteome</keyword>
<feature type="domain" description="Ubiquitin-like protease family profile" evidence="5">
    <location>
        <begin position="634"/>
        <end position="802"/>
    </location>
</feature>
<evidence type="ECO:0000256" key="3">
    <source>
        <dbReference type="ARBA" id="ARBA00022801"/>
    </source>
</evidence>
<organism evidence="6 8">
    <name type="scientific">Vanilla planifolia</name>
    <name type="common">Vanilla</name>
    <dbReference type="NCBI Taxonomy" id="51239"/>
    <lineage>
        <taxon>Eukaryota</taxon>
        <taxon>Viridiplantae</taxon>
        <taxon>Streptophyta</taxon>
        <taxon>Embryophyta</taxon>
        <taxon>Tracheophyta</taxon>
        <taxon>Spermatophyta</taxon>
        <taxon>Magnoliopsida</taxon>
        <taxon>Liliopsida</taxon>
        <taxon>Asparagales</taxon>
        <taxon>Orchidaceae</taxon>
        <taxon>Vanilloideae</taxon>
        <taxon>Vanilleae</taxon>
        <taxon>Vanilla</taxon>
    </lineage>
</organism>
<protein>
    <recommendedName>
        <fullName evidence="5">Ubiquitin-like protease family profile domain-containing protein</fullName>
    </recommendedName>
</protein>
<dbReference type="EMBL" id="JADCNM010000009">
    <property type="protein sequence ID" value="KAG0469021.1"/>
    <property type="molecule type" value="Genomic_DNA"/>
</dbReference>
<dbReference type="GO" id="GO:0016929">
    <property type="term" value="F:deSUMOylase activity"/>
    <property type="evidence" value="ECO:0007669"/>
    <property type="project" value="TreeGrafter"/>
</dbReference>
<dbReference type="GO" id="GO:0016926">
    <property type="term" value="P:protein desumoylation"/>
    <property type="evidence" value="ECO:0007669"/>
    <property type="project" value="TreeGrafter"/>
</dbReference>
<dbReference type="Gene3D" id="3.40.395.10">
    <property type="entry name" value="Adenoviral Proteinase, Chain A"/>
    <property type="match status" value="1"/>
</dbReference>
<dbReference type="GO" id="GO:0006508">
    <property type="term" value="P:proteolysis"/>
    <property type="evidence" value="ECO:0007669"/>
    <property type="project" value="UniProtKB-KW"/>
</dbReference>
<evidence type="ECO:0000256" key="4">
    <source>
        <dbReference type="ARBA" id="ARBA00022807"/>
    </source>
</evidence>
<comment type="caution">
    <text evidence="6">The sequence shown here is derived from an EMBL/GenBank/DDBJ whole genome shotgun (WGS) entry which is preliminary data.</text>
</comment>
<dbReference type="PROSITE" id="PS50600">
    <property type="entry name" value="ULP_PROTEASE"/>
    <property type="match status" value="1"/>
</dbReference>
<dbReference type="OrthoDB" id="723791at2759"/>
<reference evidence="8 9" key="1">
    <citation type="journal article" date="2020" name="Nat. Food">
        <title>A phased Vanilla planifolia genome enables genetic improvement of flavour and production.</title>
        <authorList>
            <person name="Hasing T."/>
            <person name="Tang H."/>
            <person name="Brym M."/>
            <person name="Khazi F."/>
            <person name="Huang T."/>
            <person name="Chambers A.H."/>
        </authorList>
    </citation>
    <scope>NUCLEOTIDE SEQUENCE [LARGE SCALE GENOMIC DNA]</scope>
    <source>
        <tissue evidence="6">Leaf</tissue>
    </source>
</reference>
<name>A0A835UNV6_VANPL</name>
<keyword evidence="2" id="KW-0645">Protease</keyword>
<dbReference type="Proteomes" id="UP000639772">
    <property type="component" value="Chromosome 9"/>
</dbReference>
<keyword evidence="3" id="KW-0378">Hydrolase</keyword>
<dbReference type="Pfam" id="PF02902">
    <property type="entry name" value="Peptidase_C48"/>
    <property type="match status" value="1"/>
</dbReference>
<gene>
    <name evidence="7" type="ORF">HPP92_018349</name>
    <name evidence="6" type="ORF">HPP92_018960</name>
</gene>